<evidence type="ECO:0008006" key="6">
    <source>
        <dbReference type="Google" id="ProtNLM"/>
    </source>
</evidence>
<evidence type="ECO:0000313" key="5">
    <source>
        <dbReference type="Proteomes" id="UP000254374"/>
    </source>
</evidence>
<name>A0A377GHR9_9GAMM</name>
<dbReference type="EMBL" id="FTNL01000026">
    <property type="protein sequence ID" value="SIR81043.1"/>
    <property type="molecule type" value="Genomic_DNA"/>
</dbReference>
<dbReference type="Proteomes" id="UP000186808">
    <property type="component" value="Unassembled WGS sequence"/>
</dbReference>
<keyword evidence="4" id="KW-1185">Reference proteome</keyword>
<evidence type="ECO:0000313" key="4">
    <source>
        <dbReference type="Proteomes" id="UP000186808"/>
    </source>
</evidence>
<proteinExistence type="predicted"/>
<dbReference type="Proteomes" id="UP000254374">
    <property type="component" value="Unassembled WGS sequence"/>
</dbReference>
<sequence length="106" mass="11089">MKIIVTSSALLMSLSLVGCNTMDQASQYSNSTVGAGVKYGANVVGKGVGFIADTGAAVGHGVGKVVDTGVGVVTGHKVSYHKTKPQYVDYNGHRYMLQNGRYVLVH</sequence>
<protein>
    <recommendedName>
        <fullName evidence="6">Lipoprotein</fullName>
    </recommendedName>
</protein>
<keyword evidence="1" id="KW-0732">Signal</keyword>
<reference evidence="3 5" key="2">
    <citation type="submission" date="2018-06" db="EMBL/GenBank/DDBJ databases">
        <authorList>
            <consortium name="Pathogen Informatics"/>
            <person name="Doyle S."/>
        </authorList>
    </citation>
    <scope>NUCLEOTIDE SEQUENCE [LARGE SCALE GENOMIC DNA]</scope>
    <source>
        <strain evidence="3 5">NCTC11401</strain>
    </source>
</reference>
<dbReference type="PROSITE" id="PS51257">
    <property type="entry name" value="PROKAR_LIPOPROTEIN"/>
    <property type="match status" value="1"/>
</dbReference>
<reference evidence="2 4" key="1">
    <citation type="submission" date="2017-01" db="EMBL/GenBank/DDBJ databases">
        <authorList>
            <person name="Varghese N."/>
            <person name="Submissions S."/>
        </authorList>
    </citation>
    <scope>NUCLEOTIDE SEQUENCE [LARGE SCALE GENOMIC DNA]</scope>
    <source>
        <strain evidence="2 4">ATCC 33342</strain>
    </source>
</reference>
<feature type="chain" id="PRO_5016928375" description="Lipoprotein" evidence="1">
    <location>
        <begin position="19"/>
        <end position="106"/>
    </location>
</feature>
<accession>A0A377GHR9</accession>
<dbReference type="AlphaFoldDB" id="A0A377GHR9"/>
<evidence type="ECO:0000313" key="2">
    <source>
        <dbReference type="EMBL" id="SIR81043.1"/>
    </source>
</evidence>
<organism evidence="3 5">
    <name type="scientific">Fluoribacter gormanii</name>
    <dbReference type="NCBI Taxonomy" id="464"/>
    <lineage>
        <taxon>Bacteria</taxon>
        <taxon>Pseudomonadati</taxon>
        <taxon>Pseudomonadota</taxon>
        <taxon>Gammaproteobacteria</taxon>
        <taxon>Legionellales</taxon>
        <taxon>Legionellaceae</taxon>
        <taxon>Fluoribacter</taxon>
    </lineage>
</organism>
<dbReference type="EMBL" id="UGGV01000001">
    <property type="protein sequence ID" value="STO24321.1"/>
    <property type="molecule type" value="Genomic_DNA"/>
</dbReference>
<dbReference type="OrthoDB" id="5638917at2"/>
<dbReference type="RefSeq" id="WP_058468819.1">
    <property type="nucleotide sequence ID" value="NZ_CAAAIV010000042.1"/>
</dbReference>
<evidence type="ECO:0000256" key="1">
    <source>
        <dbReference type="SAM" id="SignalP"/>
    </source>
</evidence>
<evidence type="ECO:0000313" key="3">
    <source>
        <dbReference type="EMBL" id="STO24321.1"/>
    </source>
</evidence>
<gene>
    <name evidence="3" type="ORF">NCTC11401_01133</name>
    <name evidence="2" type="ORF">SAMN05421777_12610</name>
</gene>
<feature type="signal peptide" evidence="1">
    <location>
        <begin position="1"/>
        <end position="18"/>
    </location>
</feature>